<dbReference type="AlphaFoldDB" id="G5JQZ5"/>
<feature type="signal peptide" evidence="1">
    <location>
        <begin position="1"/>
        <end position="27"/>
    </location>
</feature>
<reference evidence="2" key="1">
    <citation type="submission" date="2011-07" db="EMBL/GenBank/DDBJ databases">
        <authorList>
            <person name="Stanhope M.J."/>
            <person name="Durkin A.S."/>
            <person name="Hostetler J."/>
            <person name="Kim M."/>
            <person name="Radune D."/>
            <person name="Singh I."/>
            <person name="Town C.D."/>
        </authorList>
    </citation>
    <scope>NUCLEOTIDE SEQUENCE [LARGE SCALE GENOMIC DNA]</scope>
    <source>
        <strain evidence="2">HS-6</strain>
    </source>
</reference>
<evidence type="ECO:0000256" key="1">
    <source>
        <dbReference type="SAM" id="SignalP"/>
    </source>
</evidence>
<comment type="caution">
    <text evidence="2">The sequence shown here is derived from an EMBL/GenBank/DDBJ whole genome shotgun (WGS) entry which is preliminary data.</text>
</comment>
<dbReference type="PROSITE" id="PS51257">
    <property type="entry name" value="PROKAR_LIPOPROTEIN"/>
    <property type="match status" value="1"/>
</dbReference>
<dbReference type="eggNOG" id="COG4808">
    <property type="taxonomic scope" value="Bacteria"/>
</dbReference>
<dbReference type="SUPFAM" id="SSF160704">
    <property type="entry name" value="YehR-like"/>
    <property type="match status" value="1"/>
</dbReference>
<proteinExistence type="predicted"/>
<dbReference type="Pfam" id="PF06998">
    <property type="entry name" value="DUF1307"/>
    <property type="match status" value="1"/>
</dbReference>
<accession>G5JQZ5</accession>
<dbReference type="InterPro" id="IPR009736">
    <property type="entry name" value="DUF1307"/>
</dbReference>
<dbReference type="EMBL" id="AEUV02000002">
    <property type="protein sequence ID" value="EHI73845.1"/>
    <property type="molecule type" value="Genomic_DNA"/>
</dbReference>
<name>G5JQZ5_STRCG</name>
<protein>
    <submittedName>
        <fullName evidence="2">Lipoprotein</fullName>
    </submittedName>
</protein>
<dbReference type="Proteomes" id="UP000004322">
    <property type="component" value="Unassembled WGS sequence"/>
</dbReference>
<feature type="chain" id="PRO_5003479323" evidence="1">
    <location>
        <begin position="28"/>
        <end position="170"/>
    </location>
</feature>
<dbReference type="Gene3D" id="3.30.1830.10">
    <property type="entry name" value="YehR-like"/>
    <property type="match status" value="1"/>
</dbReference>
<dbReference type="OrthoDB" id="2223107at2"/>
<dbReference type="RefSeq" id="WP_004226319.1">
    <property type="nucleotide sequence ID" value="NZ_AEUV02000002.1"/>
</dbReference>
<evidence type="ECO:0000313" key="2">
    <source>
        <dbReference type="EMBL" id="EHI73845.1"/>
    </source>
</evidence>
<sequence>MTLKKLAFGLVAFLAALLLVACGSKQAAENASPRETADFQLVKAGQMDVRNHYEYRGDKVLKMTTTTTLLYSAIQVDSADAAKQYLEAHGGNKWDGVKGIKHKVDYQGDRMVETTTVDFSKVDINANADLLQVQVPDGKKVDHISFKQSSQALKDQGYTEVKDGKFQELN</sequence>
<organism evidence="2 3">
    <name type="scientific">Streptococcus criceti HS-6</name>
    <dbReference type="NCBI Taxonomy" id="873449"/>
    <lineage>
        <taxon>Bacteria</taxon>
        <taxon>Bacillati</taxon>
        <taxon>Bacillota</taxon>
        <taxon>Bacilli</taxon>
        <taxon>Lactobacillales</taxon>
        <taxon>Streptococcaceae</taxon>
        <taxon>Streptococcus</taxon>
    </lineage>
</organism>
<dbReference type="InterPro" id="IPR036699">
    <property type="entry name" value="YehR-like_sf"/>
</dbReference>
<keyword evidence="3" id="KW-1185">Reference proteome</keyword>
<keyword evidence="1" id="KW-0732">Signal</keyword>
<evidence type="ECO:0000313" key="3">
    <source>
        <dbReference type="Proteomes" id="UP000004322"/>
    </source>
</evidence>
<gene>
    <name evidence="2" type="ORF">STRCR_0660</name>
</gene>
<keyword evidence="2" id="KW-0449">Lipoprotein</keyword>